<organism evidence="5 6">
    <name type="scientific">Biomphalaria pfeifferi</name>
    <name type="common">Bloodfluke planorb</name>
    <name type="synonym">Freshwater snail</name>
    <dbReference type="NCBI Taxonomy" id="112525"/>
    <lineage>
        <taxon>Eukaryota</taxon>
        <taxon>Metazoa</taxon>
        <taxon>Spiralia</taxon>
        <taxon>Lophotrochozoa</taxon>
        <taxon>Mollusca</taxon>
        <taxon>Gastropoda</taxon>
        <taxon>Heterobranchia</taxon>
        <taxon>Euthyneura</taxon>
        <taxon>Panpulmonata</taxon>
        <taxon>Hygrophila</taxon>
        <taxon>Lymnaeoidea</taxon>
        <taxon>Planorbidae</taxon>
        <taxon>Biomphalaria</taxon>
    </lineage>
</organism>
<dbReference type="InterPro" id="IPR051016">
    <property type="entry name" value="Diverse_Substrate_AcTransf"/>
</dbReference>
<sequence>MIAFAVGFPVLKTFRGERSFYLEDLYITPGFRGQGFGFEMLRAVAKLAKEENCVRMDWQALDWNVKAIDFYEKIGAETDSGNVDFRLIEEKFDKLAS</sequence>
<comment type="similarity">
    <text evidence="1">Belongs to the acetyltransferase family.</text>
</comment>
<dbReference type="Gene3D" id="3.40.630.30">
    <property type="match status" value="1"/>
</dbReference>
<evidence type="ECO:0000256" key="2">
    <source>
        <dbReference type="ARBA" id="ARBA00022679"/>
    </source>
</evidence>
<dbReference type="EMBL" id="JASAOG010000477">
    <property type="protein sequence ID" value="KAK0039214.1"/>
    <property type="molecule type" value="Genomic_DNA"/>
</dbReference>
<keyword evidence="6" id="KW-1185">Reference proteome</keyword>
<comment type="caution">
    <text evidence="5">The sequence shown here is derived from an EMBL/GenBank/DDBJ whole genome shotgun (WGS) entry which is preliminary data.</text>
</comment>
<protein>
    <submittedName>
        <fullName evidence="5">GNAT family N-acetyltransferase</fullName>
    </submittedName>
</protein>
<reference evidence="5" key="2">
    <citation type="submission" date="2023-04" db="EMBL/GenBank/DDBJ databases">
        <authorList>
            <person name="Bu L."/>
            <person name="Lu L."/>
            <person name="Laidemitt M.R."/>
            <person name="Zhang S.M."/>
            <person name="Mutuku M."/>
            <person name="Mkoji G."/>
            <person name="Steinauer M."/>
            <person name="Loker E.S."/>
        </authorList>
    </citation>
    <scope>NUCLEOTIDE SEQUENCE</scope>
    <source>
        <strain evidence="5">KasaAsao</strain>
        <tissue evidence="5">Whole Snail</tissue>
    </source>
</reference>
<evidence type="ECO:0000313" key="5">
    <source>
        <dbReference type="EMBL" id="KAK0039214.1"/>
    </source>
</evidence>
<proteinExistence type="inferred from homology"/>
<gene>
    <name evidence="5" type="ORF">Bpfe_031367</name>
</gene>
<dbReference type="PROSITE" id="PS51186">
    <property type="entry name" value="GNAT"/>
    <property type="match status" value="1"/>
</dbReference>
<evidence type="ECO:0000313" key="6">
    <source>
        <dbReference type="Proteomes" id="UP001233172"/>
    </source>
</evidence>
<dbReference type="InterPro" id="IPR000182">
    <property type="entry name" value="GNAT_dom"/>
</dbReference>
<evidence type="ECO:0000256" key="3">
    <source>
        <dbReference type="ARBA" id="ARBA00023315"/>
    </source>
</evidence>
<dbReference type="SUPFAM" id="SSF55729">
    <property type="entry name" value="Acyl-CoA N-acyltransferases (Nat)"/>
    <property type="match status" value="1"/>
</dbReference>
<keyword evidence="2" id="KW-0808">Transferase</keyword>
<dbReference type="GO" id="GO:0008080">
    <property type="term" value="F:N-acetyltransferase activity"/>
    <property type="evidence" value="ECO:0007669"/>
    <property type="project" value="UniProtKB-ARBA"/>
</dbReference>
<dbReference type="AlphaFoldDB" id="A0AAD8EUG1"/>
<feature type="domain" description="N-acetyltransferase" evidence="4">
    <location>
        <begin position="1"/>
        <end position="97"/>
    </location>
</feature>
<dbReference type="Pfam" id="PF00583">
    <property type="entry name" value="Acetyltransf_1"/>
    <property type="match status" value="1"/>
</dbReference>
<keyword evidence="3" id="KW-0012">Acyltransferase</keyword>
<dbReference type="Proteomes" id="UP001233172">
    <property type="component" value="Unassembled WGS sequence"/>
</dbReference>
<evidence type="ECO:0000259" key="4">
    <source>
        <dbReference type="PROSITE" id="PS51186"/>
    </source>
</evidence>
<accession>A0AAD8EUG1</accession>
<dbReference type="PANTHER" id="PTHR10545:SF29">
    <property type="entry name" value="GH14572P-RELATED"/>
    <property type="match status" value="1"/>
</dbReference>
<reference evidence="5" key="1">
    <citation type="journal article" date="2023" name="PLoS Negl. Trop. Dis.">
        <title>A genome sequence for Biomphalaria pfeifferi, the major vector snail for the human-infecting parasite Schistosoma mansoni.</title>
        <authorList>
            <person name="Bu L."/>
            <person name="Lu L."/>
            <person name="Laidemitt M.R."/>
            <person name="Zhang S.M."/>
            <person name="Mutuku M."/>
            <person name="Mkoji G."/>
            <person name="Steinauer M."/>
            <person name="Loker E.S."/>
        </authorList>
    </citation>
    <scope>NUCLEOTIDE SEQUENCE</scope>
    <source>
        <strain evidence="5">KasaAsao</strain>
    </source>
</reference>
<dbReference type="PANTHER" id="PTHR10545">
    <property type="entry name" value="DIAMINE N-ACETYLTRANSFERASE"/>
    <property type="match status" value="1"/>
</dbReference>
<dbReference type="CDD" id="cd04301">
    <property type="entry name" value="NAT_SF"/>
    <property type="match status" value="1"/>
</dbReference>
<evidence type="ECO:0000256" key="1">
    <source>
        <dbReference type="ARBA" id="ARBA00008694"/>
    </source>
</evidence>
<dbReference type="InterPro" id="IPR016181">
    <property type="entry name" value="Acyl_CoA_acyltransferase"/>
</dbReference>
<name>A0AAD8EUG1_BIOPF</name>